<dbReference type="GO" id="GO:0003677">
    <property type="term" value="F:DNA binding"/>
    <property type="evidence" value="ECO:0007669"/>
    <property type="project" value="TreeGrafter"/>
</dbReference>
<dbReference type="SMART" id="SM00490">
    <property type="entry name" value="HELICc"/>
    <property type="match status" value="1"/>
</dbReference>
<protein>
    <submittedName>
        <fullName evidence="13">Chromatin remodeling factor mit1</fullName>
    </submittedName>
</protein>
<gene>
    <name evidence="13" type="ORF">GcM3_198010</name>
</gene>
<evidence type="ECO:0000259" key="12">
    <source>
        <dbReference type="PROSITE" id="PS51194"/>
    </source>
</evidence>
<evidence type="ECO:0000313" key="13">
    <source>
        <dbReference type="EMBL" id="RKF56004.1"/>
    </source>
</evidence>
<keyword evidence="5" id="KW-0863">Zinc-finger</keyword>
<feature type="region of interest" description="Disordered" evidence="10">
    <location>
        <begin position="1396"/>
        <end position="1429"/>
    </location>
</feature>
<name>A0A420HEV4_9PEZI</name>
<evidence type="ECO:0000256" key="4">
    <source>
        <dbReference type="ARBA" id="ARBA00022741"/>
    </source>
</evidence>
<comment type="subcellular location">
    <subcellularLocation>
        <location evidence="1">Nucleus</location>
    </subcellularLocation>
</comment>
<evidence type="ECO:0000313" key="14">
    <source>
        <dbReference type="Proteomes" id="UP000283383"/>
    </source>
</evidence>
<dbReference type="SUPFAM" id="SSF52540">
    <property type="entry name" value="P-loop containing nucleoside triphosphate hydrolases"/>
    <property type="match status" value="2"/>
</dbReference>
<evidence type="ECO:0000256" key="2">
    <source>
        <dbReference type="ARBA" id="ARBA00011353"/>
    </source>
</evidence>
<dbReference type="PROSITE" id="PS51194">
    <property type="entry name" value="HELICASE_CTER"/>
    <property type="match status" value="1"/>
</dbReference>
<dbReference type="InterPro" id="IPR014001">
    <property type="entry name" value="Helicase_ATP-bd"/>
</dbReference>
<keyword evidence="4" id="KW-0547">Nucleotide-binding</keyword>
<dbReference type="PANTHER" id="PTHR45623">
    <property type="entry name" value="CHROMODOMAIN-HELICASE-DNA-BINDING PROTEIN 3-RELATED-RELATED"/>
    <property type="match status" value="1"/>
</dbReference>
<feature type="compositionally biased region" description="Polar residues" evidence="10">
    <location>
        <begin position="207"/>
        <end position="217"/>
    </location>
</feature>
<dbReference type="Pfam" id="PF00176">
    <property type="entry name" value="SNF2-rel_dom"/>
    <property type="match status" value="1"/>
</dbReference>
<comment type="caution">
    <text evidence="13">The sequence shown here is derived from an EMBL/GenBank/DDBJ whole genome shotgun (WGS) entry which is preliminary data.</text>
</comment>
<dbReference type="GO" id="GO:0000785">
    <property type="term" value="C:chromatin"/>
    <property type="evidence" value="ECO:0007669"/>
    <property type="project" value="TreeGrafter"/>
</dbReference>
<evidence type="ECO:0000256" key="7">
    <source>
        <dbReference type="ARBA" id="ARBA00022833"/>
    </source>
</evidence>
<feature type="domain" description="Helicase ATP-binding" evidence="11">
    <location>
        <begin position="771"/>
        <end position="943"/>
    </location>
</feature>
<dbReference type="Pfam" id="PF00271">
    <property type="entry name" value="Helicase_C"/>
    <property type="match status" value="1"/>
</dbReference>
<feature type="compositionally biased region" description="Basic residues" evidence="10">
    <location>
        <begin position="314"/>
        <end position="324"/>
    </location>
</feature>
<feature type="compositionally biased region" description="Polar residues" evidence="10">
    <location>
        <begin position="1419"/>
        <end position="1429"/>
    </location>
</feature>
<dbReference type="InterPro" id="IPR038718">
    <property type="entry name" value="SNF2-like_sf"/>
</dbReference>
<feature type="region of interest" description="Disordered" evidence="10">
    <location>
        <begin position="1"/>
        <end position="28"/>
    </location>
</feature>
<dbReference type="STRING" id="62708.A0A420HEV4"/>
<evidence type="ECO:0000256" key="8">
    <source>
        <dbReference type="ARBA" id="ARBA00022840"/>
    </source>
</evidence>
<dbReference type="SMART" id="SM00249">
    <property type="entry name" value="PHD"/>
    <property type="match status" value="2"/>
</dbReference>
<keyword evidence="14" id="KW-1185">Reference proteome</keyword>
<dbReference type="GO" id="GO:0005634">
    <property type="term" value="C:nucleus"/>
    <property type="evidence" value="ECO:0007669"/>
    <property type="project" value="UniProtKB-SubCell"/>
</dbReference>
<dbReference type="GO" id="GO:0005524">
    <property type="term" value="F:ATP binding"/>
    <property type="evidence" value="ECO:0007669"/>
    <property type="project" value="UniProtKB-KW"/>
</dbReference>
<dbReference type="InterPro" id="IPR055565">
    <property type="entry name" value="DUF7141"/>
</dbReference>
<evidence type="ECO:0000259" key="11">
    <source>
        <dbReference type="PROSITE" id="PS51192"/>
    </source>
</evidence>
<feature type="domain" description="Helicase C-terminal" evidence="12">
    <location>
        <begin position="1078"/>
        <end position="1230"/>
    </location>
</feature>
<dbReference type="EMBL" id="MCBQ01019873">
    <property type="protein sequence ID" value="RKF56004.1"/>
    <property type="molecule type" value="Genomic_DNA"/>
</dbReference>
<dbReference type="Pfam" id="PF18585">
    <property type="entry name" value="zf-CCCH_6"/>
    <property type="match status" value="1"/>
</dbReference>
<keyword evidence="7" id="KW-0862">Zinc</keyword>
<feature type="region of interest" description="Disordered" evidence="10">
    <location>
        <begin position="105"/>
        <end position="126"/>
    </location>
</feature>
<reference evidence="13 14" key="1">
    <citation type="journal article" date="2018" name="BMC Genomics">
        <title>Comparative genome analyses reveal sequence features reflecting distinct modes of host-adaptation between dicot and monocot powdery mildew.</title>
        <authorList>
            <person name="Wu Y."/>
            <person name="Ma X."/>
            <person name="Pan Z."/>
            <person name="Kale S.D."/>
            <person name="Song Y."/>
            <person name="King H."/>
            <person name="Zhang Q."/>
            <person name="Presley C."/>
            <person name="Deng X."/>
            <person name="Wei C.I."/>
            <person name="Xiao S."/>
        </authorList>
    </citation>
    <scope>NUCLEOTIDE SEQUENCE [LARGE SCALE GENOMIC DNA]</scope>
    <source>
        <strain evidence="13">UMSG3</strain>
    </source>
</reference>
<keyword evidence="9" id="KW-0539">Nucleus</keyword>
<evidence type="ECO:0000256" key="10">
    <source>
        <dbReference type="SAM" id="MobiDB-lite"/>
    </source>
</evidence>
<feature type="compositionally biased region" description="Basic and acidic residues" evidence="10">
    <location>
        <begin position="288"/>
        <end position="301"/>
    </location>
</feature>
<dbReference type="CDD" id="cd15489">
    <property type="entry name" value="PHD_SF"/>
    <property type="match status" value="1"/>
</dbReference>
<dbReference type="Gene3D" id="3.40.50.300">
    <property type="entry name" value="P-loop containing nucleotide triphosphate hydrolases"/>
    <property type="match status" value="1"/>
</dbReference>
<keyword evidence="6" id="KW-0378">Hydrolase</keyword>
<sequence>MTRTPSSSKRNVSVVIPSNRQVSSTSRSQRNIAVIVPGPKRKWEYASFSASTTAAAILEELDGSDGHSTYRIEYNDGNKEEVSLVKLLSLKNGQRILDQYKKQNLSGKSHGKCSTAAENTTENFTEKRSRRKIIYKNFVDSFDIDLESNESLDKSLKNTTKKRRLRSDQHSPFTQKSPPCTRSRSVLDNSSSARRGKNVKNDPVGNTLPTGGSNDLSTKIDLTELRTTARRSRANTVTTSSMRRKSSSKLNTLDDESDELGRSEQKLYDHRSFIRLRQTSKRKTSTRQNDKMKENTEKAISFDESFESSSSYKRPPRRSSRKTNRNSMKDTEEDKEDFFSEEEFQKLTPKVANIQEIFCHLPKHDSFRLFHRKTCDVCNGKGNHSKRGISPLVFCQGCSTSMHKICLGHRGSRDHTVTKVGFEEFVMQCRRCIGAAMNKDKTGPRLDVCLSCREVGPSCAPFSTKKSARQEEKLRQENEGVDPITRIPTELLNNSKNVLFRCKNCHRASHFEHLPPRRELSTPPHDIEKLRKLRLNEYSSDWLCKHCHDAPASVHRMICWRPLMVCWRPPNSEKYHDERKADELCEDDKEYLIKWTEKSYFECNWMPGSWVWGVTTPAMRKSFYRRDDGINIYPIWNFEDAVPEEFLRIEIVFDVRYVKGFIPKSEKSDNAAIDMITSVFVKFQGLSYEDAAWVEPPKSDNLDRYQNYVSAYNEYLAGKYFKQSSTASMEQRLKSFRKLNFSKKIEFKEKPSGLTGGQMMPYQMEGLNWLLYNFYQKKNVILADEMGLGKTIQIIALLTALVKNSPKCWPFLVVTPNSTCPNWRREIKKWAPSLRVVSYYGGRITRELAMRYEMYPQECSYLKAHVIITSFETPTDEHSRNWFTRIKWAGLVVDEGQRLKNDRNLLYATLKGLKIPFQVLLTGTPLQNNKRELFNLLQFLDNGIDAAKLDEEYKELTNQNLPQLHELIRPFILRRTKLQVLKFLPSVTQMIIPVTMSIVQKKLYKSILAKNLDSIKSVFGQHDTTSRTTERGNLNNVLMQLRKCLCHPFLYSSAIEERSLSDQVLFRNLVDASSKFKLLEIMLPKLFEHGHRVLIFSQFLNYLDLIEDFLTGLELPFQRLDGNTKSLEKQKLIDAFNAPDSPFFAFLLSTRAGGVGINLVSADTVLIMDPDFNPHQDIQALSRAHRIGQEKKVLVFQLMTKDSAEEKIIQIGRRKLALDQALIRRMDDKNDCDFDVESILRFGAEALFNEDDRNDIHYDSASVDKLLDRTINKDNAAADDDDEKSGEVQFSFARIWSKEKDSTIQYYDDDEDSPDTVPQFSAWDKILEQREADAALESSKSNQNFGRGKRSRQIKNYGKYIHELEDETFISPNKNENSGQQDEIDKDLDFSGALESLEEEEDSDYEQNKSARKKRKSQKNSSADCTMSPEAQYQVGDKSHQEYNQVVNLSPKPNIGTSQIVTKAPKIFPSNHPLQPPHIPNSCFYQSQGSHCKTAPNTIITNYEHHQYGEAHWYNHQGKYFPQETINTRHPNYHTYPLLPIQELPAPFSIGDGMCTRCGLLHLYLSRICPVLASDTQIRLMLDKLVRFEKMASQKDKMERILRLHLFDRLRRKKNCDNL</sequence>
<dbReference type="GO" id="GO:0140658">
    <property type="term" value="F:ATP-dependent chromatin remodeler activity"/>
    <property type="evidence" value="ECO:0007669"/>
    <property type="project" value="TreeGrafter"/>
</dbReference>
<dbReference type="SMART" id="SM00487">
    <property type="entry name" value="DEXDc"/>
    <property type="match status" value="1"/>
</dbReference>
<dbReference type="InterPro" id="IPR016197">
    <property type="entry name" value="Chromo-like_dom_sf"/>
</dbReference>
<dbReference type="InterPro" id="IPR027417">
    <property type="entry name" value="P-loop_NTPase"/>
</dbReference>
<proteinExistence type="predicted"/>
<evidence type="ECO:0000256" key="5">
    <source>
        <dbReference type="ARBA" id="ARBA00022771"/>
    </source>
</evidence>
<dbReference type="InterPro" id="IPR001650">
    <property type="entry name" value="Helicase_C-like"/>
</dbReference>
<dbReference type="InterPro" id="IPR040934">
    <property type="entry name" value="Znf-CCCH_6"/>
</dbReference>
<feature type="region of interest" description="Disordered" evidence="10">
    <location>
        <begin position="156"/>
        <end position="338"/>
    </location>
</feature>
<feature type="compositionally biased region" description="Acidic residues" evidence="10">
    <location>
        <begin position="1396"/>
        <end position="1405"/>
    </location>
</feature>
<dbReference type="Pfam" id="PF23614">
    <property type="entry name" value="DUF7141"/>
    <property type="match status" value="1"/>
</dbReference>
<dbReference type="PANTHER" id="PTHR45623:SF17">
    <property type="entry name" value="CHROMODOMAIN-HELICASE-DNA-BINDING PROTEIN 3-RELATED"/>
    <property type="match status" value="1"/>
</dbReference>
<dbReference type="GO" id="GO:0042393">
    <property type="term" value="F:histone binding"/>
    <property type="evidence" value="ECO:0007669"/>
    <property type="project" value="TreeGrafter"/>
</dbReference>
<dbReference type="InterPro" id="IPR049730">
    <property type="entry name" value="SNF2/RAD54-like_C"/>
</dbReference>
<dbReference type="Pfam" id="PF23615">
    <property type="entry name" value="Chromo_MIT1"/>
    <property type="match status" value="1"/>
</dbReference>
<dbReference type="Pfam" id="PF15446">
    <property type="entry name" value="zf-PHD-like"/>
    <property type="match status" value="1"/>
</dbReference>
<dbReference type="GO" id="GO:0016887">
    <property type="term" value="F:ATP hydrolysis activity"/>
    <property type="evidence" value="ECO:0007669"/>
    <property type="project" value="TreeGrafter"/>
</dbReference>
<dbReference type="InterPro" id="IPR001965">
    <property type="entry name" value="Znf_PHD"/>
</dbReference>
<evidence type="ECO:0000256" key="1">
    <source>
        <dbReference type="ARBA" id="ARBA00004123"/>
    </source>
</evidence>
<dbReference type="InterPro" id="IPR056616">
    <property type="entry name" value="Chromo_MIT1"/>
</dbReference>
<accession>A0A420HEV4</accession>
<dbReference type="GO" id="GO:0003682">
    <property type="term" value="F:chromatin binding"/>
    <property type="evidence" value="ECO:0007669"/>
    <property type="project" value="TreeGrafter"/>
</dbReference>
<dbReference type="InterPro" id="IPR041684">
    <property type="entry name" value="Znf-PHD-like"/>
</dbReference>
<dbReference type="Proteomes" id="UP000283383">
    <property type="component" value="Unassembled WGS sequence"/>
</dbReference>
<comment type="subunit">
    <text evidence="2">Component of the NuA4 histone acetyltransferase complex.</text>
</comment>
<dbReference type="CDD" id="cd17919">
    <property type="entry name" value="DEXHc_Snf"/>
    <property type="match status" value="1"/>
</dbReference>
<feature type="compositionally biased region" description="Polar residues" evidence="10">
    <location>
        <begin position="170"/>
        <end position="193"/>
    </location>
</feature>
<keyword evidence="3" id="KW-0479">Metal-binding</keyword>
<dbReference type="InterPro" id="IPR000330">
    <property type="entry name" value="SNF2_N"/>
</dbReference>
<dbReference type="GO" id="GO:0008270">
    <property type="term" value="F:zinc ion binding"/>
    <property type="evidence" value="ECO:0007669"/>
    <property type="project" value="UniProtKB-KW"/>
</dbReference>
<dbReference type="PROSITE" id="PS51192">
    <property type="entry name" value="HELICASE_ATP_BIND_1"/>
    <property type="match status" value="1"/>
</dbReference>
<dbReference type="Gene3D" id="3.40.50.10810">
    <property type="entry name" value="Tandem AAA-ATPase domain"/>
    <property type="match status" value="1"/>
</dbReference>
<evidence type="ECO:0000256" key="9">
    <source>
        <dbReference type="ARBA" id="ARBA00023242"/>
    </source>
</evidence>
<dbReference type="CDD" id="cd18793">
    <property type="entry name" value="SF2_C_SNF"/>
    <property type="match status" value="1"/>
</dbReference>
<organism evidence="13 14">
    <name type="scientific">Golovinomyces cichoracearum</name>
    <dbReference type="NCBI Taxonomy" id="62708"/>
    <lineage>
        <taxon>Eukaryota</taxon>
        <taxon>Fungi</taxon>
        <taxon>Dikarya</taxon>
        <taxon>Ascomycota</taxon>
        <taxon>Pezizomycotina</taxon>
        <taxon>Leotiomycetes</taxon>
        <taxon>Erysiphales</taxon>
        <taxon>Erysiphaceae</taxon>
        <taxon>Golovinomyces</taxon>
    </lineage>
</organism>
<evidence type="ECO:0000256" key="6">
    <source>
        <dbReference type="ARBA" id="ARBA00022801"/>
    </source>
</evidence>
<keyword evidence="8" id="KW-0067">ATP-binding</keyword>
<feature type="compositionally biased region" description="Basic and acidic residues" evidence="10">
    <location>
        <begin position="259"/>
        <end position="272"/>
    </location>
</feature>
<evidence type="ECO:0000256" key="3">
    <source>
        <dbReference type="ARBA" id="ARBA00022723"/>
    </source>
</evidence>
<dbReference type="SUPFAM" id="SSF54160">
    <property type="entry name" value="Chromo domain-like"/>
    <property type="match status" value="1"/>
</dbReference>